<gene>
    <name evidence="1" type="ORF">BD410DRAFT_786972</name>
</gene>
<dbReference type="Proteomes" id="UP000294933">
    <property type="component" value="Unassembled WGS sequence"/>
</dbReference>
<dbReference type="AlphaFoldDB" id="A0A4Y7Q926"/>
<reference evidence="1 2" key="1">
    <citation type="submission" date="2018-06" db="EMBL/GenBank/DDBJ databases">
        <title>A transcriptomic atlas of mushroom development highlights an independent origin of complex multicellularity.</title>
        <authorList>
            <consortium name="DOE Joint Genome Institute"/>
            <person name="Krizsan K."/>
            <person name="Almasi E."/>
            <person name="Merenyi Z."/>
            <person name="Sahu N."/>
            <person name="Viragh M."/>
            <person name="Koszo T."/>
            <person name="Mondo S."/>
            <person name="Kiss B."/>
            <person name="Balint B."/>
            <person name="Kues U."/>
            <person name="Barry K."/>
            <person name="Hegedus J.C."/>
            <person name="Henrissat B."/>
            <person name="Johnson J."/>
            <person name="Lipzen A."/>
            <person name="Ohm R."/>
            <person name="Nagy I."/>
            <person name="Pangilinan J."/>
            <person name="Yan J."/>
            <person name="Xiong Y."/>
            <person name="Grigoriev I.V."/>
            <person name="Hibbett D.S."/>
            <person name="Nagy L.G."/>
        </authorList>
    </citation>
    <scope>NUCLEOTIDE SEQUENCE [LARGE SCALE GENOMIC DNA]</scope>
    <source>
        <strain evidence="1 2">SZMC22713</strain>
    </source>
</reference>
<dbReference type="VEuPathDB" id="FungiDB:BD410DRAFT_786972"/>
<dbReference type="SUPFAM" id="SSF54637">
    <property type="entry name" value="Thioesterase/thiol ester dehydrase-isomerase"/>
    <property type="match status" value="1"/>
</dbReference>
<dbReference type="InterPro" id="IPR050563">
    <property type="entry name" value="4-hydroxybenzoyl-CoA_TE"/>
</dbReference>
<dbReference type="OrthoDB" id="5538558at2759"/>
<name>A0A4Y7Q926_9AGAM</name>
<sequence>MNPNGAAQGSGATTTAREEARTKLTQMGYDPKSFLEQSMAWGDQDSFRHLNNVNYFKYIESGRIHFMSTLAHELGGEERARDMLTGKSVSFILKDLSIVFKRPVNFPDTLLVAHRPHDLHPMHFSNSAILWSYAQRAVVATSESTLVWYDYDTLKKCDPGEKTHAALRGRTHVSSKL</sequence>
<evidence type="ECO:0000313" key="2">
    <source>
        <dbReference type="Proteomes" id="UP000294933"/>
    </source>
</evidence>
<accession>A0A4Y7Q926</accession>
<protein>
    <recommendedName>
        <fullName evidence="3">Thioesterase/thiol ester dehydrase-isomerase</fullName>
    </recommendedName>
</protein>
<keyword evidence="2" id="KW-1185">Reference proteome</keyword>
<dbReference type="EMBL" id="ML170169">
    <property type="protein sequence ID" value="TDL23708.1"/>
    <property type="molecule type" value="Genomic_DNA"/>
</dbReference>
<dbReference type="PANTHER" id="PTHR31793">
    <property type="entry name" value="4-HYDROXYBENZOYL-COA THIOESTERASE FAMILY MEMBER"/>
    <property type="match status" value="1"/>
</dbReference>
<dbReference type="CDD" id="cd00586">
    <property type="entry name" value="4HBT"/>
    <property type="match status" value="1"/>
</dbReference>
<organism evidence="1 2">
    <name type="scientific">Rickenella mellea</name>
    <dbReference type="NCBI Taxonomy" id="50990"/>
    <lineage>
        <taxon>Eukaryota</taxon>
        <taxon>Fungi</taxon>
        <taxon>Dikarya</taxon>
        <taxon>Basidiomycota</taxon>
        <taxon>Agaricomycotina</taxon>
        <taxon>Agaricomycetes</taxon>
        <taxon>Hymenochaetales</taxon>
        <taxon>Rickenellaceae</taxon>
        <taxon>Rickenella</taxon>
    </lineage>
</organism>
<dbReference type="Gene3D" id="3.10.129.10">
    <property type="entry name" value="Hotdog Thioesterase"/>
    <property type="match status" value="1"/>
</dbReference>
<dbReference type="GO" id="GO:0047617">
    <property type="term" value="F:fatty acyl-CoA hydrolase activity"/>
    <property type="evidence" value="ECO:0007669"/>
    <property type="project" value="TreeGrafter"/>
</dbReference>
<evidence type="ECO:0008006" key="3">
    <source>
        <dbReference type="Google" id="ProtNLM"/>
    </source>
</evidence>
<dbReference type="PANTHER" id="PTHR31793:SF39">
    <property type="entry name" value="THIOESTERASE_THIOL ESTER DEHYDRASE-ISOMERASE"/>
    <property type="match status" value="1"/>
</dbReference>
<dbReference type="InterPro" id="IPR029069">
    <property type="entry name" value="HotDog_dom_sf"/>
</dbReference>
<dbReference type="Pfam" id="PF13279">
    <property type="entry name" value="4HBT_2"/>
    <property type="match status" value="1"/>
</dbReference>
<evidence type="ECO:0000313" key="1">
    <source>
        <dbReference type="EMBL" id="TDL23708.1"/>
    </source>
</evidence>
<proteinExistence type="predicted"/>